<dbReference type="PANTHER" id="PTHR48190">
    <property type="entry name" value="PROGRAMMED CELL DEATH PROTEIN 7"/>
    <property type="match status" value="1"/>
</dbReference>
<feature type="coiled-coil region" evidence="1">
    <location>
        <begin position="74"/>
        <end position="118"/>
    </location>
</feature>
<dbReference type="EMBL" id="CM000780">
    <property type="protein sequence ID" value="AQK57698.1"/>
    <property type="molecule type" value="Genomic_DNA"/>
</dbReference>
<dbReference type="ExpressionAtlas" id="A0A1D6QIR0">
    <property type="expression patterns" value="baseline and differential"/>
</dbReference>
<name>A0A1D6QIR0_MAIZE</name>
<proteinExistence type="predicted"/>
<dbReference type="EMBL" id="CM000780">
    <property type="protein sequence ID" value="AQK57700.1"/>
    <property type="molecule type" value="Genomic_DNA"/>
</dbReference>
<dbReference type="EMBL" id="CM000780">
    <property type="protein sequence ID" value="AQK57695.1"/>
    <property type="molecule type" value="Genomic_DNA"/>
</dbReference>
<dbReference type="EMBL" id="CM000780">
    <property type="protein sequence ID" value="AQK57701.1"/>
    <property type="molecule type" value="Genomic_DNA"/>
</dbReference>
<gene>
    <name evidence="2" type="ORF">ZEAMMB73_Zm00001d052675</name>
</gene>
<accession>A0A1D6QIR0</accession>
<reference evidence="2" key="1">
    <citation type="submission" date="2015-12" db="EMBL/GenBank/DDBJ databases">
        <title>Update maize B73 reference genome by single molecule sequencing technologies.</title>
        <authorList>
            <consortium name="Maize Genome Sequencing Project"/>
            <person name="Ware D."/>
        </authorList>
    </citation>
    <scope>NUCLEOTIDE SEQUENCE</scope>
    <source>
        <tissue evidence="2">Seedling</tissue>
    </source>
</reference>
<dbReference type="InterPro" id="IPR052831">
    <property type="entry name" value="Apoptosis_promoter"/>
</dbReference>
<organism evidence="2">
    <name type="scientific">Zea mays</name>
    <name type="common">Maize</name>
    <dbReference type="NCBI Taxonomy" id="4577"/>
    <lineage>
        <taxon>Eukaryota</taxon>
        <taxon>Viridiplantae</taxon>
        <taxon>Streptophyta</taxon>
        <taxon>Embryophyta</taxon>
        <taxon>Tracheophyta</taxon>
        <taxon>Spermatophyta</taxon>
        <taxon>Magnoliopsida</taxon>
        <taxon>Liliopsida</taxon>
        <taxon>Poales</taxon>
        <taxon>Poaceae</taxon>
        <taxon>PACMAD clade</taxon>
        <taxon>Panicoideae</taxon>
        <taxon>Andropogonodae</taxon>
        <taxon>Andropogoneae</taxon>
        <taxon>Tripsacinae</taxon>
        <taxon>Zea</taxon>
    </lineage>
</organism>
<keyword evidence="1" id="KW-0175">Coiled coil</keyword>
<dbReference type="PANTHER" id="PTHR48190:SF2">
    <property type="entry name" value="PROGRAMMED CELL DEATH PROTEIN 7"/>
    <property type="match status" value="1"/>
</dbReference>
<dbReference type="EMBL" id="CM000780">
    <property type="protein sequence ID" value="AQK57692.1"/>
    <property type="molecule type" value="Genomic_DNA"/>
</dbReference>
<sequence>MGISQDTHESMATDAANYLCHQLQHLLGPISSATSQSGPWEERSVMVRLTQKLQKSKRNKWWRQRRRKHVAELFQKERADYDRVDQEADEWRAKQIAKDIAKRRVESMQQIARKKTNEERKRLESEVVWNKISRPGCAVKVFFSRVFENYLLLVMCKRMCAYY</sequence>
<protein>
    <submittedName>
        <fullName evidence="2">Type III polyketide synthase B</fullName>
    </submittedName>
</protein>
<evidence type="ECO:0000313" key="2">
    <source>
        <dbReference type="EMBL" id="AQK57701.1"/>
    </source>
</evidence>
<evidence type="ECO:0000256" key="1">
    <source>
        <dbReference type="SAM" id="Coils"/>
    </source>
</evidence>
<dbReference type="AlphaFoldDB" id="A0A1D6QIR0"/>